<name>A0A5J4WUE7_9EUKA</name>
<comment type="caution">
    <text evidence="2">The sequence shown here is derived from an EMBL/GenBank/DDBJ whole genome shotgun (WGS) entry which is preliminary data.</text>
</comment>
<proteinExistence type="predicted"/>
<organism evidence="2 3">
    <name type="scientific">Streblomastix strix</name>
    <dbReference type="NCBI Taxonomy" id="222440"/>
    <lineage>
        <taxon>Eukaryota</taxon>
        <taxon>Metamonada</taxon>
        <taxon>Preaxostyla</taxon>
        <taxon>Oxymonadida</taxon>
        <taxon>Streblomastigidae</taxon>
        <taxon>Streblomastix</taxon>
    </lineage>
</organism>
<evidence type="ECO:0000256" key="1">
    <source>
        <dbReference type="SAM" id="MobiDB-lite"/>
    </source>
</evidence>
<sequence length="68" mass="7889">MLVGVVIEYDDVKDEDEDDCYCVCTYLDQYLGDDDQESDEYEDLDYEGEDGLSIEEDCEDDAFESECE</sequence>
<feature type="region of interest" description="Disordered" evidence="1">
    <location>
        <begin position="42"/>
        <end position="68"/>
    </location>
</feature>
<dbReference type="AlphaFoldDB" id="A0A5J4WUE7"/>
<evidence type="ECO:0000313" key="2">
    <source>
        <dbReference type="EMBL" id="KAA6398186.1"/>
    </source>
</evidence>
<dbReference type="Proteomes" id="UP000324800">
    <property type="component" value="Unassembled WGS sequence"/>
</dbReference>
<dbReference type="EMBL" id="SNRW01001012">
    <property type="protein sequence ID" value="KAA6398186.1"/>
    <property type="molecule type" value="Genomic_DNA"/>
</dbReference>
<protein>
    <submittedName>
        <fullName evidence="2">Uncharacterized protein</fullName>
    </submittedName>
</protein>
<reference evidence="2 3" key="1">
    <citation type="submission" date="2019-03" db="EMBL/GenBank/DDBJ databases">
        <title>Single cell metagenomics reveals metabolic interactions within the superorganism composed of flagellate Streblomastix strix and complex community of Bacteroidetes bacteria on its surface.</title>
        <authorList>
            <person name="Treitli S.C."/>
            <person name="Kolisko M."/>
            <person name="Husnik F."/>
            <person name="Keeling P."/>
            <person name="Hampl V."/>
        </authorList>
    </citation>
    <scope>NUCLEOTIDE SEQUENCE [LARGE SCALE GENOMIC DNA]</scope>
    <source>
        <strain evidence="2">ST1C</strain>
    </source>
</reference>
<gene>
    <name evidence="2" type="ORF">EZS28_006290</name>
</gene>
<evidence type="ECO:0000313" key="3">
    <source>
        <dbReference type="Proteomes" id="UP000324800"/>
    </source>
</evidence>
<accession>A0A5J4WUE7</accession>